<dbReference type="JaponicusDB" id="SJAG_03500">
    <property type="gene designation" value="ppn1"/>
</dbReference>
<dbReference type="AlphaFoldDB" id="B6K4E4"/>
<dbReference type="VEuPathDB" id="FungiDB:SJAG_03500"/>
<sequence length="783" mass="86443">MNGARDFSGLNDRNKPLQNDGNVDNRNVFAADYNNHRMPEMTLPLPSNYDSRIMGFYPAYNQNQAYMQPHAGFANQMHTEYGYFQPHVNNLLSNDASMHHTGQYLQPSVMEVDYRQQPPRQSYPYQPPTISNFQHASLPFYSSNTNAAEYANAARSLNPIQNPVTLPPLTHKEYPPSYYQPYVQNNMSAEETQNVLNRQPPQMHAGTPMLVETTPSYASSPNMQPAVLNQTVADVPSVAPSSSQKLPLKTPVKPKAPLSPAERLRHELNECLDPFNTSRAPRDCAAVLVNFMGSIETDEQKLIFLEITRDKGLDTIYNELVDGSRRIFLPKLRNWFVSAIRSKHDKLTHVILQVLTRLPLNPEKLAEVKFGKAILLVGKKSTNSIIRQYAENLSGIAEKSLLLEQRKDTKAAPVKPETTKTAASATSRPSHKSISQKPPVTTTKKVTSVSNTSFFKNLSSAAKQSAASGSKAPMASSASAKSSTPNTPLSAIMAGLNRGNQDSQTASSTSSSTKVGSDLKSLTEQITKGKEELPSFRKRSAKSDSTTGKPTKVSKTTSESTVKRKKKSVSWRPDNDLVQVRIIESLEDDKDLAKGVHHHYGSARDLDRHEARVAFGAKVEDDVEEEQTWYEPVVITFVIKDELHTRGFKTGAEKLNPTPESQWETERESSTKPSTTSEKVLSESFIRESSSPSTPAEIPLPAANEKETPQKDTSRSPSSPPRPVETRKDVNIPSQQPYSAVSAQHVSSILAALTNASAQAPSNRADDKNNASFLAQLMSTVNR</sequence>
<dbReference type="GeneID" id="7051695"/>
<name>B6K4E4_SCHJY</name>
<evidence type="ECO:0000256" key="1">
    <source>
        <dbReference type="SAM" id="MobiDB-lite"/>
    </source>
</evidence>
<evidence type="ECO:0000313" key="3">
    <source>
        <dbReference type="JaponicusDB" id="SJAG_03500"/>
    </source>
</evidence>
<feature type="compositionally biased region" description="Basic and acidic residues" evidence="1">
    <location>
        <begin position="704"/>
        <end position="714"/>
    </location>
</feature>
<proteinExistence type="predicted"/>
<accession>B6K4E4</accession>
<feature type="region of interest" description="Disordered" evidence="1">
    <location>
        <begin position="238"/>
        <end position="258"/>
    </location>
</feature>
<dbReference type="eggNOG" id="ENOG502S92D">
    <property type="taxonomic scope" value="Eukaryota"/>
</dbReference>
<feature type="compositionally biased region" description="Low complexity" evidence="1">
    <location>
        <begin position="503"/>
        <end position="513"/>
    </location>
</feature>
<keyword evidence="4" id="KW-1185">Reference proteome</keyword>
<feature type="compositionally biased region" description="Low complexity" evidence="1">
    <location>
        <begin position="470"/>
        <end position="483"/>
    </location>
</feature>
<dbReference type="STRING" id="402676.B6K4E4"/>
<feature type="compositionally biased region" description="Polar residues" evidence="1">
    <location>
        <begin position="16"/>
        <end position="25"/>
    </location>
</feature>
<dbReference type="HOGENOM" id="CLU_357936_0_0_1"/>
<feature type="region of interest" description="Disordered" evidence="1">
    <location>
        <begin position="1"/>
        <end position="25"/>
    </location>
</feature>
<evidence type="ECO:0000313" key="4">
    <source>
        <dbReference type="Proteomes" id="UP000001744"/>
    </source>
</evidence>
<reference evidence="2 4" key="1">
    <citation type="journal article" date="2011" name="Science">
        <title>Comparative functional genomics of the fission yeasts.</title>
        <authorList>
            <person name="Rhind N."/>
            <person name="Chen Z."/>
            <person name="Yassour M."/>
            <person name="Thompson D.A."/>
            <person name="Haas B.J."/>
            <person name="Habib N."/>
            <person name="Wapinski I."/>
            <person name="Roy S."/>
            <person name="Lin M.F."/>
            <person name="Heiman D.I."/>
            <person name="Young S.K."/>
            <person name="Furuya K."/>
            <person name="Guo Y."/>
            <person name="Pidoux A."/>
            <person name="Chen H.M."/>
            <person name="Robbertse B."/>
            <person name="Goldberg J.M."/>
            <person name="Aoki K."/>
            <person name="Bayne E.H."/>
            <person name="Berlin A.M."/>
            <person name="Desjardins C.A."/>
            <person name="Dobbs E."/>
            <person name="Dukaj L."/>
            <person name="Fan L."/>
            <person name="FitzGerald M.G."/>
            <person name="French C."/>
            <person name="Gujja S."/>
            <person name="Hansen K."/>
            <person name="Keifenheim D."/>
            <person name="Levin J.Z."/>
            <person name="Mosher R.A."/>
            <person name="Mueller C.A."/>
            <person name="Pfiffner J."/>
            <person name="Priest M."/>
            <person name="Russ C."/>
            <person name="Smialowska A."/>
            <person name="Swoboda P."/>
            <person name="Sykes S.M."/>
            <person name="Vaughn M."/>
            <person name="Vengrova S."/>
            <person name="Yoder R."/>
            <person name="Zeng Q."/>
            <person name="Allshire R."/>
            <person name="Baulcombe D."/>
            <person name="Birren B.W."/>
            <person name="Brown W."/>
            <person name="Ekwall K."/>
            <person name="Kellis M."/>
            <person name="Leatherwood J."/>
            <person name="Levin H."/>
            <person name="Margalit H."/>
            <person name="Martienssen R."/>
            <person name="Nieduszynski C.A."/>
            <person name="Spatafora J.W."/>
            <person name="Friedman N."/>
            <person name="Dalgaard J.Z."/>
            <person name="Baumann P."/>
            <person name="Niki H."/>
            <person name="Regev A."/>
            <person name="Nusbaum C."/>
        </authorList>
    </citation>
    <scope>NUCLEOTIDE SEQUENCE [LARGE SCALE GENOMIC DNA]</scope>
    <source>
        <strain evidence="4">yFS275 / FY16936</strain>
    </source>
</reference>
<feature type="compositionally biased region" description="Low complexity" evidence="1">
    <location>
        <begin position="549"/>
        <end position="560"/>
    </location>
</feature>
<feature type="region of interest" description="Disordered" evidence="1">
    <location>
        <begin position="407"/>
        <end position="445"/>
    </location>
</feature>
<protein>
    <submittedName>
        <fullName evidence="2">mRNA cleavage and polyadenylation specificity factor complex associated protein</fullName>
    </submittedName>
</protein>
<feature type="compositionally biased region" description="Low complexity" evidence="1">
    <location>
        <begin position="671"/>
        <end position="693"/>
    </location>
</feature>
<feature type="region of interest" description="Disordered" evidence="1">
    <location>
        <begin position="650"/>
        <end position="742"/>
    </location>
</feature>
<dbReference type="OrthoDB" id="5365845at2759"/>
<gene>
    <name evidence="3" type="primary">ppn1</name>
    <name evidence="2" type="ORF">SJAG_03500</name>
</gene>
<dbReference type="EMBL" id="KE651167">
    <property type="protein sequence ID" value="EEB08351.2"/>
    <property type="molecule type" value="Genomic_DNA"/>
</dbReference>
<feature type="compositionally biased region" description="Polar residues" evidence="1">
    <location>
        <begin position="419"/>
        <end position="436"/>
    </location>
</feature>
<dbReference type="GO" id="GO:1990567">
    <property type="term" value="C:DPS complex"/>
    <property type="evidence" value="ECO:0007669"/>
    <property type="project" value="EnsemblFungi"/>
</dbReference>
<dbReference type="Proteomes" id="UP000001744">
    <property type="component" value="Unassembled WGS sequence"/>
</dbReference>
<evidence type="ECO:0000313" key="2">
    <source>
        <dbReference type="EMBL" id="EEB08351.2"/>
    </source>
</evidence>
<feature type="compositionally biased region" description="Polar residues" evidence="1">
    <location>
        <begin position="732"/>
        <end position="742"/>
    </location>
</feature>
<organism evidence="2 4">
    <name type="scientific">Schizosaccharomyces japonicus (strain yFS275 / FY16936)</name>
    <name type="common">Fission yeast</name>
    <dbReference type="NCBI Taxonomy" id="402676"/>
    <lineage>
        <taxon>Eukaryota</taxon>
        <taxon>Fungi</taxon>
        <taxon>Dikarya</taxon>
        <taxon>Ascomycota</taxon>
        <taxon>Taphrinomycotina</taxon>
        <taxon>Schizosaccharomycetes</taxon>
        <taxon>Schizosaccharomycetales</taxon>
        <taxon>Schizosaccharomycetaceae</taxon>
        <taxon>Schizosaccharomyces</taxon>
    </lineage>
</organism>
<dbReference type="GO" id="GO:0005847">
    <property type="term" value="C:mRNA cleavage and polyadenylation specificity factor complex"/>
    <property type="evidence" value="ECO:0007669"/>
    <property type="project" value="EnsemblFungi"/>
</dbReference>
<dbReference type="RefSeq" id="XP_002174644.2">
    <property type="nucleotide sequence ID" value="XM_002174608.2"/>
</dbReference>
<feature type="region of interest" description="Disordered" evidence="1">
    <location>
        <begin position="470"/>
        <end position="571"/>
    </location>
</feature>